<feature type="domain" description="DUF7041" evidence="1">
    <location>
        <begin position="2"/>
        <end position="72"/>
    </location>
</feature>
<organism evidence="2 3">
    <name type="scientific">Araneus ventricosus</name>
    <name type="common">Orbweaver spider</name>
    <name type="synonym">Epeira ventricosa</name>
    <dbReference type="NCBI Taxonomy" id="182803"/>
    <lineage>
        <taxon>Eukaryota</taxon>
        <taxon>Metazoa</taxon>
        <taxon>Ecdysozoa</taxon>
        <taxon>Arthropoda</taxon>
        <taxon>Chelicerata</taxon>
        <taxon>Arachnida</taxon>
        <taxon>Araneae</taxon>
        <taxon>Araneomorphae</taxon>
        <taxon>Entelegynae</taxon>
        <taxon>Araneoidea</taxon>
        <taxon>Araneidae</taxon>
        <taxon>Araneus</taxon>
    </lineage>
</organism>
<dbReference type="AlphaFoldDB" id="A0A4Y2B1I5"/>
<evidence type="ECO:0000313" key="2">
    <source>
        <dbReference type="EMBL" id="GBL85309.1"/>
    </source>
</evidence>
<evidence type="ECO:0000259" key="1">
    <source>
        <dbReference type="Pfam" id="PF23055"/>
    </source>
</evidence>
<evidence type="ECO:0000313" key="3">
    <source>
        <dbReference type="Proteomes" id="UP000499080"/>
    </source>
</evidence>
<proteinExistence type="predicted"/>
<dbReference type="PANTHER" id="PTHR33327:SF3">
    <property type="entry name" value="RNA-DIRECTED DNA POLYMERASE"/>
    <property type="match status" value="1"/>
</dbReference>
<dbReference type="InterPro" id="IPR055469">
    <property type="entry name" value="DUF7041"/>
</dbReference>
<keyword evidence="3" id="KW-1185">Reference proteome</keyword>
<dbReference type="EMBL" id="BGPR01000042">
    <property type="protein sequence ID" value="GBL85309.1"/>
    <property type="molecule type" value="Genomic_DNA"/>
</dbReference>
<accession>A0A4Y2B1I5</accession>
<protein>
    <recommendedName>
        <fullName evidence="1">DUF7041 domain-containing protein</fullName>
    </recommendedName>
</protein>
<dbReference type="OrthoDB" id="6458305at2759"/>
<dbReference type="Proteomes" id="UP000499080">
    <property type="component" value="Unassembled WGS sequence"/>
</dbReference>
<comment type="caution">
    <text evidence="2">The sequence shown here is derived from an EMBL/GenBank/DDBJ whole genome shotgun (WGS) entry which is preliminary data.</text>
</comment>
<gene>
    <name evidence="2" type="ORF">AVEN_222771_1</name>
</gene>
<dbReference type="Pfam" id="PF23055">
    <property type="entry name" value="DUF7041"/>
    <property type="match status" value="1"/>
</dbReference>
<dbReference type="PANTHER" id="PTHR33327">
    <property type="entry name" value="ENDONUCLEASE"/>
    <property type="match status" value="1"/>
</dbReference>
<sequence>MLQSTFELASQKPITESKTKYIYVVAHLPQEIATVVRDVIIQPDSSDTYADLNSKIIDRCSESKTQEIRRLLAGGSRANYFAL</sequence>
<reference evidence="2 3" key="1">
    <citation type="journal article" date="2019" name="Sci. Rep.">
        <title>Orb-weaving spider Araneus ventricosus genome elucidates the spidroin gene catalogue.</title>
        <authorList>
            <person name="Kono N."/>
            <person name="Nakamura H."/>
            <person name="Ohtoshi R."/>
            <person name="Moran D.A.P."/>
            <person name="Shinohara A."/>
            <person name="Yoshida Y."/>
            <person name="Fujiwara M."/>
            <person name="Mori M."/>
            <person name="Tomita M."/>
            <person name="Arakawa K."/>
        </authorList>
    </citation>
    <scope>NUCLEOTIDE SEQUENCE [LARGE SCALE GENOMIC DNA]</scope>
</reference>
<name>A0A4Y2B1I5_ARAVE</name>